<keyword evidence="2" id="KW-0547">Nucleotide-binding</keyword>
<dbReference type="Gene3D" id="1.10.510.10">
    <property type="entry name" value="Transferase(Phosphotransferase) domain 1"/>
    <property type="match status" value="1"/>
</dbReference>
<dbReference type="CDD" id="cd00180">
    <property type="entry name" value="PKc"/>
    <property type="match status" value="1"/>
</dbReference>
<comment type="caution">
    <text evidence="5">The sequence shown here is derived from an EMBL/GenBank/DDBJ whole genome shotgun (WGS) entry which is preliminary data.</text>
</comment>
<dbReference type="EMBL" id="JBFXLU010000175">
    <property type="protein sequence ID" value="KAL2836633.1"/>
    <property type="molecule type" value="Genomic_DNA"/>
</dbReference>
<accession>A0ABR4J9A3</accession>
<reference evidence="5 6" key="1">
    <citation type="submission" date="2024-07" db="EMBL/GenBank/DDBJ databases">
        <title>Section-level genome sequencing and comparative genomics of Aspergillus sections Usti and Cavernicolus.</title>
        <authorList>
            <consortium name="Lawrence Berkeley National Laboratory"/>
            <person name="Nybo J.L."/>
            <person name="Vesth T.C."/>
            <person name="Theobald S."/>
            <person name="Frisvad J.C."/>
            <person name="Larsen T.O."/>
            <person name="Kjaerboelling I."/>
            <person name="Rothschild-Mancinelli K."/>
            <person name="Lyhne E.K."/>
            <person name="Kogle M.E."/>
            <person name="Barry K."/>
            <person name="Clum A."/>
            <person name="Na H."/>
            <person name="Ledsgaard L."/>
            <person name="Lin J."/>
            <person name="Lipzen A."/>
            <person name="Kuo A."/>
            <person name="Riley R."/>
            <person name="Mondo S."/>
            <person name="Labutti K."/>
            <person name="Haridas S."/>
            <person name="Pangalinan J."/>
            <person name="Salamov A.A."/>
            <person name="Simmons B.A."/>
            <person name="Magnuson J.K."/>
            <person name="Chen J."/>
            <person name="Drula E."/>
            <person name="Henrissat B."/>
            <person name="Wiebenga A."/>
            <person name="Lubbers R.J."/>
            <person name="Gomes A.C."/>
            <person name="Makela M.R."/>
            <person name="Stajich J."/>
            <person name="Grigoriev I.V."/>
            <person name="Mortensen U.H."/>
            <person name="De Vries R.P."/>
            <person name="Baker S.E."/>
            <person name="Andersen M.R."/>
        </authorList>
    </citation>
    <scope>NUCLEOTIDE SEQUENCE [LARGE SCALE GENOMIC DNA]</scope>
    <source>
        <strain evidence="5 6">CBS 123904</strain>
    </source>
</reference>
<dbReference type="PROSITE" id="PS50011">
    <property type="entry name" value="PROTEIN_KINASE_DOM"/>
    <property type="match status" value="1"/>
</dbReference>
<proteinExistence type="inferred from homology"/>
<keyword evidence="6" id="KW-1185">Reference proteome</keyword>
<dbReference type="Gene3D" id="3.30.200.20">
    <property type="entry name" value="Phosphorylase Kinase, domain 1"/>
    <property type="match status" value="1"/>
</dbReference>
<dbReference type="InterPro" id="IPR011009">
    <property type="entry name" value="Kinase-like_dom_sf"/>
</dbReference>
<dbReference type="InterPro" id="IPR051931">
    <property type="entry name" value="PAK3-like"/>
</dbReference>
<organism evidence="5 6">
    <name type="scientific">Aspergillus pseudoustus</name>
    <dbReference type="NCBI Taxonomy" id="1810923"/>
    <lineage>
        <taxon>Eukaryota</taxon>
        <taxon>Fungi</taxon>
        <taxon>Dikarya</taxon>
        <taxon>Ascomycota</taxon>
        <taxon>Pezizomycotina</taxon>
        <taxon>Eurotiomycetes</taxon>
        <taxon>Eurotiomycetidae</taxon>
        <taxon>Eurotiales</taxon>
        <taxon>Aspergillaceae</taxon>
        <taxon>Aspergillus</taxon>
        <taxon>Aspergillus subgen. Nidulantes</taxon>
    </lineage>
</organism>
<dbReference type="SUPFAM" id="SSF56112">
    <property type="entry name" value="Protein kinase-like (PK-like)"/>
    <property type="match status" value="1"/>
</dbReference>
<dbReference type="PANTHER" id="PTHR45832">
    <property type="entry name" value="SERINE/THREONINE-PROTEIN KINASE SAMKA-RELATED-RELATED"/>
    <property type="match status" value="1"/>
</dbReference>
<keyword evidence="3" id="KW-0067">ATP-binding</keyword>
<evidence type="ECO:0000259" key="4">
    <source>
        <dbReference type="PROSITE" id="PS50011"/>
    </source>
</evidence>
<evidence type="ECO:0000256" key="1">
    <source>
        <dbReference type="ARBA" id="ARBA00008874"/>
    </source>
</evidence>
<feature type="domain" description="Protein kinase" evidence="4">
    <location>
        <begin position="18"/>
        <end position="303"/>
    </location>
</feature>
<dbReference type="InterPro" id="IPR000719">
    <property type="entry name" value="Prot_kinase_dom"/>
</dbReference>
<evidence type="ECO:0000256" key="3">
    <source>
        <dbReference type="ARBA" id="ARBA00022840"/>
    </source>
</evidence>
<dbReference type="Proteomes" id="UP001610446">
    <property type="component" value="Unassembled WGS sequence"/>
</dbReference>
<evidence type="ECO:0000313" key="6">
    <source>
        <dbReference type="Proteomes" id="UP001610446"/>
    </source>
</evidence>
<comment type="similarity">
    <text evidence="1">Belongs to the protein kinase superfamily. STE Ser/Thr protein kinase family. STE20 subfamily.</text>
</comment>
<evidence type="ECO:0000313" key="5">
    <source>
        <dbReference type="EMBL" id="KAL2836633.1"/>
    </source>
</evidence>
<dbReference type="Pfam" id="PF00069">
    <property type="entry name" value="Pkinase"/>
    <property type="match status" value="1"/>
</dbReference>
<gene>
    <name evidence="5" type="ORF">BJY01DRAFT_251883</name>
</gene>
<name>A0ABR4J9A3_9EURO</name>
<dbReference type="PANTHER" id="PTHR45832:SF22">
    <property type="entry name" value="SERINE_THREONINE-PROTEIN KINASE SAMKA-RELATED"/>
    <property type="match status" value="1"/>
</dbReference>
<protein>
    <submittedName>
        <fullName evidence="5">Kinase-like domain-containing protein</fullName>
    </submittedName>
</protein>
<evidence type="ECO:0000256" key="2">
    <source>
        <dbReference type="ARBA" id="ARBA00022741"/>
    </source>
</evidence>
<sequence length="303" mass="33878">MKNRLTQFEFLEDSPNEIEERSANTRGAVSTGLSPRETTRVLSINGSPSDHENSVRGATSWKDYKVDARVKLDVWVLKAVCQDATDRVVAIRTFPKEGSDRIFQRYKQIEHQHLVSASAIFFTDDPQEYMCVVSEYLPFCLDHIAACSTRPSDKQLASMMGQILAALDHLHALGLVHGSLKCSSALVTWDGVIKIADFRDAQISHAKVNEAIDIKAAGHVMMEMMHGKPAPDDTIGVRDSHRGVDVMEFLAGIDLGLPASKLLMYPFLAYPDGTAKWTFVQLQNFLINTSYWSQVNYIRIQSD</sequence>
<dbReference type="SMART" id="SM00220">
    <property type="entry name" value="S_TKc"/>
    <property type="match status" value="1"/>
</dbReference>